<evidence type="ECO:0000313" key="1">
    <source>
        <dbReference type="EMBL" id="KAJ1082580.1"/>
    </source>
</evidence>
<name>A0AAV7L4B5_PLEWA</name>
<accession>A0AAV7L4B5</accession>
<comment type="caution">
    <text evidence="1">The sequence shown here is derived from an EMBL/GenBank/DDBJ whole genome shotgun (WGS) entry which is preliminary data.</text>
</comment>
<organism evidence="1 2">
    <name type="scientific">Pleurodeles waltl</name>
    <name type="common">Iberian ribbed newt</name>
    <dbReference type="NCBI Taxonomy" id="8319"/>
    <lineage>
        <taxon>Eukaryota</taxon>
        <taxon>Metazoa</taxon>
        <taxon>Chordata</taxon>
        <taxon>Craniata</taxon>
        <taxon>Vertebrata</taxon>
        <taxon>Euteleostomi</taxon>
        <taxon>Amphibia</taxon>
        <taxon>Batrachia</taxon>
        <taxon>Caudata</taxon>
        <taxon>Salamandroidea</taxon>
        <taxon>Salamandridae</taxon>
        <taxon>Pleurodelinae</taxon>
        <taxon>Pleurodeles</taxon>
    </lineage>
</organism>
<dbReference type="EMBL" id="JANPWB010000016">
    <property type="protein sequence ID" value="KAJ1082580.1"/>
    <property type="molecule type" value="Genomic_DNA"/>
</dbReference>
<evidence type="ECO:0000313" key="2">
    <source>
        <dbReference type="Proteomes" id="UP001066276"/>
    </source>
</evidence>
<dbReference type="Proteomes" id="UP001066276">
    <property type="component" value="Chromosome 12"/>
</dbReference>
<proteinExistence type="predicted"/>
<keyword evidence="2" id="KW-1185">Reference proteome</keyword>
<dbReference type="AlphaFoldDB" id="A0AAV7L4B5"/>
<sequence>MLLELSEVGYMYKFGAPKFFEKLRLECLKAAAQLWFEVRSLLGIPEYSRRSPVWGSPQTLECLASSMARPLTAAGIMCWRQIKEKYVSLPWDGWKELPNGAISRLKYYEISAWLLSQRWMDVELTSMVQDLQDSDETG</sequence>
<reference evidence="1" key="1">
    <citation type="journal article" date="2022" name="bioRxiv">
        <title>Sequencing and chromosome-scale assembly of the giantPleurodeles waltlgenome.</title>
        <authorList>
            <person name="Brown T."/>
            <person name="Elewa A."/>
            <person name="Iarovenko S."/>
            <person name="Subramanian E."/>
            <person name="Araus A.J."/>
            <person name="Petzold A."/>
            <person name="Susuki M."/>
            <person name="Suzuki K.-i.T."/>
            <person name="Hayashi T."/>
            <person name="Toyoda A."/>
            <person name="Oliveira C."/>
            <person name="Osipova E."/>
            <person name="Leigh N.D."/>
            <person name="Simon A."/>
            <person name="Yun M.H."/>
        </authorList>
    </citation>
    <scope>NUCLEOTIDE SEQUENCE</scope>
    <source>
        <strain evidence="1">20211129_DDA</strain>
        <tissue evidence="1">Liver</tissue>
    </source>
</reference>
<protein>
    <submittedName>
        <fullName evidence="1">Uncharacterized protein</fullName>
    </submittedName>
</protein>
<gene>
    <name evidence="1" type="ORF">NDU88_002745</name>
</gene>